<dbReference type="Proteomes" id="UP000294933">
    <property type="component" value="Unassembled WGS sequence"/>
</dbReference>
<dbReference type="OrthoDB" id="432970at2759"/>
<gene>
    <name evidence="2" type="ORF">BD410DRAFT_802427</name>
</gene>
<dbReference type="InterPro" id="IPR046824">
    <property type="entry name" value="Mss51-like_C"/>
</dbReference>
<dbReference type="AlphaFoldDB" id="A0A4Y7Q854"/>
<dbReference type="EMBL" id="ML170169">
    <property type="protein sequence ID" value="TDL23615.1"/>
    <property type="molecule type" value="Genomic_DNA"/>
</dbReference>
<evidence type="ECO:0000313" key="3">
    <source>
        <dbReference type="Proteomes" id="UP000294933"/>
    </source>
</evidence>
<dbReference type="PANTHER" id="PTHR47570">
    <property type="entry name" value="ZINC ION BINDING PROTEIN"/>
    <property type="match status" value="1"/>
</dbReference>
<evidence type="ECO:0000313" key="2">
    <source>
        <dbReference type="EMBL" id="TDL23615.1"/>
    </source>
</evidence>
<reference evidence="2 3" key="1">
    <citation type="submission" date="2018-06" db="EMBL/GenBank/DDBJ databases">
        <title>A transcriptomic atlas of mushroom development highlights an independent origin of complex multicellularity.</title>
        <authorList>
            <consortium name="DOE Joint Genome Institute"/>
            <person name="Krizsan K."/>
            <person name="Almasi E."/>
            <person name="Merenyi Z."/>
            <person name="Sahu N."/>
            <person name="Viragh M."/>
            <person name="Koszo T."/>
            <person name="Mondo S."/>
            <person name="Kiss B."/>
            <person name="Balint B."/>
            <person name="Kues U."/>
            <person name="Barry K."/>
            <person name="Hegedus J.C."/>
            <person name="Henrissat B."/>
            <person name="Johnson J."/>
            <person name="Lipzen A."/>
            <person name="Ohm R."/>
            <person name="Nagy I."/>
            <person name="Pangilinan J."/>
            <person name="Yan J."/>
            <person name="Xiong Y."/>
            <person name="Grigoriev I.V."/>
            <person name="Hibbett D.S."/>
            <person name="Nagy L.G."/>
        </authorList>
    </citation>
    <scope>NUCLEOTIDE SEQUENCE [LARGE SCALE GENOMIC DNA]</scope>
    <source>
        <strain evidence="2 3">SZMC22713</strain>
    </source>
</reference>
<proteinExistence type="predicted"/>
<dbReference type="Pfam" id="PF20179">
    <property type="entry name" value="MSS51_C"/>
    <property type="match status" value="1"/>
</dbReference>
<accession>A0A4Y7Q854</accession>
<organism evidence="2 3">
    <name type="scientific">Rickenella mellea</name>
    <dbReference type="NCBI Taxonomy" id="50990"/>
    <lineage>
        <taxon>Eukaryota</taxon>
        <taxon>Fungi</taxon>
        <taxon>Dikarya</taxon>
        <taxon>Basidiomycota</taxon>
        <taxon>Agaricomycotina</taxon>
        <taxon>Agaricomycetes</taxon>
        <taxon>Hymenochaetales</taxon>
        <taxon>Rickenellaceae</taxon>
        <taxon>Rickenella</taxon>
    </lineage>
</organism>
<keyword evidence="3" id="KW-1185">Reference proteome</keyword>
<dbReference type="PANTHER" id="PTHR47570:SF1">
    <property type="entry name" value="ZINC ION BINDING PROTEIN"/>
    <property type="match status" value="1"/>
</dbReference>
<sequence>MSEEGLEGPHRLPWHQTKRHKFECEKFKEAMKEAPEKDAILLQWGQTKLKHIFEVNILLAQRELLGVEPRFGYWAKFPAPYGSRLLANTHISEEDGWKLPVEEIPTLTFQHRKPPTRRPLSSEMQDWTSYYKWRALPLSSPAALLRHFPLTIYRLLHLLAMTPDTHVAGPRRSLAIYYVRSEDEVDYLPIFGELALLLPDTDIEMVVMGSQISDIIKKATPSSLASRRYCYEYQAPAECGGGSIRIRLLEDPSDVPMELLQLLQESRFDYHMNVVIGTNIDFAGGENHLAAPIAISRNFGIPTAVTSFTRVNLANDADLIFDLFTSTGVARPGETAPSVSLNPFRCPGTKPPLQYSLPCTSNGFTAVVTRYA</sequence>
<name>A0A4Y7Q854_9AGAM</name>
<protein>
    <recommendedName>
        <fullName evidence="1">Mitochondrial splicing suppressor 51-like C-terminal domain-containing protein</fullName>
    </recommendedName>
</protein>
<feature type="domain" description="Mitochondrial splicing suppressor 51-like C-terminal" evidence="1">
    <location>
        <begin position="149"/>
        <end position="349"/>
    </location>
</feature>
<evidence type="ECO:0000259" key="1">
    <source>
        <dbReference type="Pfam" id="PF20179"/>
    </source>
</evidence>
<dbReference type="VEuPathDB" id="FungiDB:BD410DRAFT_802427"/>